<proteinExistence type="predicted"/>
<dbReference type="KEGG" id="llx:NCDO2118_0687"/>
<reference evidence="1 2" key="1">
    <citation type="submission" date="2014-07" db="EMBL/GenBank/DDBJ databases">
        <title>Genome sequence of Lactococcus lactis subsp. lactis NCDO 2118, a GABA-producing strain.</title>
        <authorList>
            <person name="Oliveira L.C."/>
            <person name="Saraiva T.D.L."/>
            <person name="Soares S.C."/>
            <person name="Ramos R.T.J."/>
            <person name="Sa P.H.C.G."/>
            <person name="Carneiro A.R."/>
            <person name="Miranda F."/>
            <person name="Freire M."/>
            <person name="Renan W."/>
            <person name="Oliveira A.F.Jr."/>
            <person name="Santos A.R."/>
            <person name="Pinto A.C."/>
            <person name="Souza B.M."/>
            <person name="Castro C.P."/>
            <person name="Diniz C.A.A."/>
            <person name="Rocha C.S."/>
            <person name="Mariano D.C.B."/>
            <person name="Aguiar E.L."/>
            <person name="Folador E.L."/>
            <person name="Barbosa E.G.V."/>
            <person name="Aburjaile F.F."/>
            <person name="Goncalves L.A."/>
            <person name="Guimaraes L.C."/>
            <person name="Azevedo M.S.P."/>
            <person name="Agresti P.C.M."/>
            <person name="Faria R.F."/>
            <person name="Tiwari S."/>
            <person name="Almeida S.S."/>
            <person name="Hassan S.S."/>
            <person name="Pereira V.B."/>
            <person name="Abreu V.A.C."/>
            <person name="Pereira U.P."/>
            <person name="Dorella F.A."/>
            <person name="Carvalho A.F."/>
            <person name="Pereira F.L."/>
            <person name="Leal C.A.G."/>
            <person name="Figueiredo H.C.P."/>
            <person name="Silva A."/>
            <person name="Miyoshi A."/>
            <person name="Azevedo V."/>
        </authorList>
    </citation>
    <scope>NUCLEOTIDE SEQUENCE [LARGE SCALE GENOMIC DNA]</scope>
    <source>
        <strain evidence="1 2">NCDO 2118</strain>
    </source>
</reference>
<protein>
    <submittedName>
        <fullName evidence="1">Uncharacterized protein</fullName>
    </submittedName>
</protein>
<accession>A0ABC8A5R1</accession>
<evidence type="ECO:0000313" key="1">
    <source>
        <dbReference type="EMBL" id="AII12181.1"/>
    </source>
</evidence>
<dbReference type="RefSeq" id="WP_012897388.1">
    <property type="nucleotide sequence ID" value="NZ_CP009054.1"/>
</dbReference>
<dbReference type="Proteomes" id="UP000028594">
    <property type="component" value="Chromosome"/>
</dbReference>
<evidence type="ECO:0000313" key="2">
    <source>
        <dbReference type="Proteomes" id="UP000028594"/>
    </source>
</evidence>
<name>A0ABC8A5R1_LACLL</name>
<organism evidence="1 2">
    <name type="scientific">Lactococcus lactis subsp. lactis NCDO 2118</name>
    <dbReference type="NCBI Taxonomy" id="1117941"/>
    <lineage>
        <taxon>Bacteria</taxon>
        <taxon>Bacillati</taxon>
        <taxon>Bacillota</taxon>
        <taxon>Bacilli</taxon>
        <taxon>Lactobacillales</taxon>
        <taxon>Streptococcaceae</taxon>
        <taxon>Lactococcus</taxon>
    </lineage>
</organism>
<dbReference type="AlphaFoldDB" id="A0ABC8A5R1"/>
<sequence>MYKTEKYYLKLLDVSYDEAVIMLEKKNGKPDFDYYTEPSFEDYKKYLRKRINTTNGYKKRRKEGYNIHHILENKYKNLSRMETIRNNNYPYCTQKSKYLVFVDDIEHAILHSLIAKETGGQFGIEGMRSIMGQIKNNNELKQRIIENIHGHKFVKSEEV</sequence>
<dbReference type="EMBL" id="CP009054">
    <property type="protein sequence ID" value="AII12181.1"/>
    <property type="molecule type" value="Genomic_DNA"/>
</dbReference>
<gene>
    <name evidence="1" type="ORF">NCDO2118_0687</name>
</gene>